<dbReference type="InterPro" id="IPR001789">
    <property type="entry name" value="Sig_transdc_resp-reg_receiver"/>
</dbReference>
<feature type="modified residue" description="4-aspartylphosphate" evidence="6">
    <location>
        <position position="52"/>
    </location>
</feature>
<dbReference type="Gene3D" id="3.40.50.300">
    <property type="entry name" value="P-loop containing nucleotide triphosphate hydrolases"/>
    <property type="match status" value="1"/>
</dbReference>
<keyword evidence="2" id="KW-0067">ATP-binding</keyword>
<dbReference type="InterPro" id="IPR025943">
    <property type="entry name" value="Sigma_54_int_dom_ATP-bd_2"/>
</dbReference>
<dbReference type="PROSITE" id="PS50045">
    <property type="entry name" value="SIGMA54_INTERACT_4"/>
    <property type="match status" value="1"/>
</dbReference>
<dbReference type="SUPFAM" id="SSF52172">
    <property type="entry name" value="CheY-like"/>
    <property type="match status" value="1"/>
</dbReference>
<evidence type="ECO:0000256" key="3">
    <source>
        <dbReference type="ARBA" id="ARBA00023015"/>
    </source>
</evidence>
<dbReference type="SMART" id="SM00448">
    <property type="entry name" value="REC"/>
    <property type="match status" value="1"/>
</dbReference>
<dbReference type="GO" id="GO:0000160">
    <property type="term" value="P:phosphorelay signal transduction system"/>
    <property type="evidence" value="ECO:0007669"/>
    <property type="project" value="InterPro"/>
</dbReference>
<dbReference type="PANTHER" id="PTHR32071:SF81">
    <property type="entry name" value="PROPIONATE CATABOLISM OPERON REGULATORY PROTEIN"/>
    <property type="match status" value="1"/>
</dbReference>
<dbReference type="EMBL" id="DRQG01000086">
    <property type="protein sequence ID" value="HGY55884.1"/>
    <property type="molecule type" value="Genomic_DNA"/>
</dbReference>
<keyword evidence="6" id="KW-0597">Phosphoprotein</keyword>
<evidence type="ECO:0000256" key="2">
    <source>
        <dbReference type="ARBA" id="ARBA00022840"/>
    </source>
</evidence>
<dbReference type="Pfam" id="PF00158">
    <property type="entry name" value="Sigma54_activat"/>
    <property type="match status" value="1"/>
</dbReference>
<dbReference type="InterPro" id="IPR025944">
    <property type="entry name" value="Sigma_54_int_dom_CS"/>
</dbReference>
<keyword evidence="1" id="KW-0547">Nucleotide-binding</keyword>
<feature type="domain" description="Sigma-54 factor interaction" evidence="7">
    <location>
        <begin position="131"/>
        <end position="360"/>
    </location>
</feature>
<dbReference type="InterPro" id="IPR027417">
    <property type="entry name" value="P-loop_NTPase"/>
</dbReference>
<dbReference type="Gene3D" id="3.40.50.2300">
    <property type="match status" value="1"/>
</dbReference>
<dbReference type="Pfam" id="PF02954">
    <property type="entry name" value="HTH_8"/>
    <property type="match status" value="1"/>
</dbReference>
<dbReference type="PROSITE" id="PS00688">
    <property type="entry name" value="SIGMA54_INTERACT_3"/>
    <property type="match status" value="1"/>
</dbReference>
<gene>
    <name evidence="9" type="ORF">ENK44_09290</name>
</gene>
<dbReference type="InterPro" id="IPR002197">
    <property type="entry name" value="HTH_Fis"/>
</dbReference>
<dbReference type="PANTHER" id="PTHR32071">
    <property type="entry name" value="TRANSCRIPTIONAL REGULATORY PROTEIN"/>
    <property type="match status" value="1"/>
</dbReference>
<dbReference type="CDD" id="cd00009">
    <property type="entry name" value="AAA"/>
    <property type="match status" value="1"/>
</dbReference>
<dbReference type="GO" id="GO:0005524">
    <property type="term" value="F:ATP binding"/>
    <property type="evidence" value="ECO:0007669"/>
    <property type="project" value="UniProtKB-KW"/>
</dbReference>
<dbReference type="GO" id="GO:0043565">
    <property type="term" value="F:sequence-specific DNA binding"/>
    <property type="evidence" value="ECO:0007669"/>
    <property type="project" value="InterPro"/>
</dbReference>
<dbReference type="InterPro" id="IPR058031">
    <property type="entry name" value="AAA_lid_NorR"/>
</dbReference>
<dbReference type="SUPFAM" id="SSF46689">
    <property type="entry name" value="Homeodomain-like"/>
    <property type="match status" value="1"/>
</dbReference>
<keyword evidence="4" id="KW-0238">DNA-binding</keyword>
<name>A0A7V4U2U7_CALAY</name>
<keyword evidence="5" id="KW-0804">Transcription</keyword>
<dbReference type="FunFam" id="3.40.50.300:FF:000006">
    <property type="entry name" value="DNA-binding transcriptional regulator NtrC"/>
    <property type="match status" value="1"/>
</dbReference>
<sequence length="437" mass="49578">MQTTILMIDDDPFFLNEYAKTLKEKYQVHTAQNILDGLDLIEDVQPNVLLLDISLNSAFEGLEALPAIKEKFPWLPVIMVTNHDSHTLFKHSRQHGADEYFVKSSSLNELKKLIYTVLIKYKAPLESEAGVIVESPLMKKVFSDAARAAKYDNSILLVGPSGSGKEVLARYIHRRSDRKDGPFIAVNCGALVETLVASELFGHKKGAFTGALTDQIGKIEQAQGGTLFLDELEDLSPQAQAALLRALQEKKIQRLGGARFIDVDFRLISAVKSDLLSLIQNGHFREDLYYRIGSFVLFIPSLKDREEEIIPLAYYFLREFCKRHNITEKEFTPKTLHILKAYHWPGNVRELKNVIERAVMLSRGKQISPAELQIQQTENKSSGHIPYIAARNYMFREFRKEYIKKALLRNNGNISKTAQDSGLSRRALQNMIKELGL</sequence>
<proteinExistence type="predicted"/>
<evidence type="ECO:0000256" key="1">
    <source>
        <dbReference type="ARBA" id="ARBA00022741"/>
    </source>
</evidence>
<evidence type="ECO:0000256" key="4">
    <source>
        <dbReference type="ARBA" id="ARBA00023125"/>
    </source>
</evidence>
<feature type="domain" description="Response regulatory" evidence="8">
    <location>
        <begin position="4"/>
        <end position="118"/>
    </location>
</feature>
<evidence type="ECO:0000259" key="8">
    <source>
        <dbReference type="PROSITE" id="PS50110"/>
    </source>
</evidence>
<dbReference type="InterPro" id="IPR011006">
    <property type="entry name" value="CheY-like_superfamily"/>
</dbReference>
<dbReference type="PROSITE" id="PS00676">
    <property type="entry name" value="SIGMA54_INTERACT_2"/>
    <property type="match status" value="1"/>
</dbReference>
<evidence type="ECO:0000256" key="5">
    <source>
        <dbReference type="ARBA" id="ARBA00023163"/>
    </source>
</evidence>
<protein>
    <submittedName>
        <fullName evidence="9">Sigma-54-dependent Fis family transcriptional regulator</fullName>
    </submittedName>
</protein>
<dbReference type="SUPFAM" id="SSF52540">
    <property type="entry name" value="P-loop containing nucleoside triphosphate hydrolases"/>
    <property type="match status" value="1"/>
</dbReference>
<dbReference type="PROSITE" id="PS50110">
    <property type="entry name" value="RESPONSE_REGULATORY"/>
    <property type="match status" value="1"/>
</dbReference>
<dbReference type="InterPro" id="IPR002078">
    <property type="entry name" value="Sigma_54_int"/>
</dbReference>
<dbReference type="AlphaFoldDB" id="A0A7V4U2U7"/>
<keyword evidence="3" id="KW-0805">Transcription regulation</keyword>
<evidence type="ECO:0000313" key="9">
    <source>
        <dbReference type="EMBL" id="HGY55884.1"/>
    </source>
</evidence>
<reference evidence="9" key="1">
    <citation type="journal article" date="2020" name="mSystems">
        <title>Genome- and Community-Level Interaction Insights into Carbon Utilization and Element Cycling Functions of Hydrothermarchaeota in Hydrothermal Sediment.</title>
        <authorList>
            <person name="Zhou Z."/>
            <person name="Liu Y."/>
            <person name="Xu W."/>
            <person name="Pan J."/>
            <person name="Luo Z.H."/>
            <person name="Li M."/>
        </authorList>
    </citation>
    <scope>NUCLEOTIDE SEQUENCE [LARGE SCALE GENOMIC DNA]</scope>
    <source>
        <strain evidence="9">HyVt-577</strain>
    </source>
</reference>
<dbReference type="Proteomes" id="UP000885779">
    <property type="component" value="Unassembled WGS sequence"/>
</dbReference>
<evidence type="ECO:0000259" key="7">
    <source>
        <dbReference type="PROSITE" id="PS50045"/>
    </source>
</evidence>
<organism evidence="9">
    <name type="scientific">Caldithrix abyssi</name>
    <dbReference type="NCBI Taxonomy" id="187145"/>
    <lineage>
        <taxon>Bacteria</taxon>
        <taxon>Pseudomonadati</taxon>
        <taxon>Calditrichota</taxon>
        <taxon>Calditrichia</taxon>
        <taxon>Calditrichales</taxon>
        <taxon>Calditrichaceae</taxon>
        <taxon>Caldithrix</taxon>
    </lineage>
</organism>
<dbReference type="InterPro" id="IPR003593">
    <property type="entry name" value="AAA+_ATPase"/>
</dbReference>
<dbReference type="InterPro" id="IPR009057">
    <property type="entry name" value="Homeodomain-like_sf"/>
</dbReference>
<dbReference type="PRINTS" id="PR01590">
    <property type="entry name" value="HTHFIS"/>
</dbReference>
<dbReference type="SMART" id="SM00382">
    <property type="entry name" value="AAA"/>
    <property type="match status" value="1"/>
</dbReference>
<accession>A0A7V4U2U7</accession>
<dbReference type="Gene3D" id="1.10.10.60">
    <property type="entry name" value="Homeodomain-like"/>
    <property type="match status" value="1"/>
</dbReference>
<dbReference type="CDD" id="cd00156">
    <property type="entry name" value="REC"/>
    <property type="match status" value="1"/>
</dbReference>
<dbReference type="Pfam" id="PF00072">
    <property type="entry name" value="Response_reg"/>
    <property type="match status" value="1"/>
</dbReference>
<evidence type="ECO:0000256" key="6">
    <source>
        <dbReference type="PROSITE-ProRule" id="PRU00169"/>
    </source>
</evidence>
<dbReference type="Gene3D" id="1.10.8.60">
    <property type="match status" value="1"/>
</dbReference>
<dbReference type="GO" id="GO:0006355">
    <property type="term" value="P:regulation of DNA-templated transcription"/>
    <property type="evidence" value="ECO:0007669"/>
    <property type="project" value="InterPro"/>
</dbReference>
<dbReference type="Pfam" id="PF25601">
    <property type="entry name" value="AAA_lid_14"/>
    <property type="match status" value="1"/>
</dbReference>
<comment type="caution">
    <text evidence="9">The sequence shown here is derived from an EMBL/GenBank/DDBJ whole genome shotgun (WGS) entry which is preliminary data.</text>
</comment>